<comment type="caution">
    <text evidence="3">The sequence shown here is derived from an EMBL/GenBank/DDBJ whole genome shotgun (WGS) entry which is preliminary data.</text>
</comment>
<dbReference type="Pfam" id="PF25298">
    <property type="entry name" value="Baculo_FP_2nd"/>
    <property type="match status" value="1"/>
</dbReference>
<evidence type="ECO:0000313" key="3">
    <source>
        <dbReference type="EMBL" id="CAK1548709.1"/>
    </source>
</evidence>
<dbReference type="SUPFAM" id="SSF57903">
    <property type="entry name" value="FYVE/PHD zinc finger"/>
    <property type="match status" value="1"/>
</dbReference>
<evidence type="ECO:0000259" key="2">
    <source>
        <dbReference type="Pfam" id="PF25298"/>
    </source>
</evidence>
<feature type="coiled-coil region" evidence="1">
    <location>
        <begin position="110"/>
        <end position="173"/>
    </location>
</feature>
<dbReference type="InterPro" id="IPR011011">
    <property type="entry name" value="Znf_FYVE_PHD"/>
</dbReference>
<dbReference type="InterPro" id="IPR013083">
    <property type="entry name" value="Znf_RING/FYVE/PHD"/>
</dbReference>
<sequence length="354" mass="40554">MDDLSWACCGIGFKDNNYATCTMCKMSYHLKCMSGSSQLNFDSLKDLSSWVCQQCNKPKKGNNEELPLTNLSQKFTQRPQKRVAVSSPPDPTSVVANSSEIGTVVRDLLHKDLEALFSRQEERMANLLGREITPLKDDIKDLQASLTYITKQYEDLNSKHAATIRELHDLRETNQQLHSQNQELCVKIEHLEQYTRGHNVEIQCVPERKEENLLTVIKQISKTVNFSLKDEHISDFHRVAKVNTDSSRPRSIIVQFQSARLRDNFLGTVIQYNKANSDNKLNTSNIGFKGETNPIYVLEHLSPANKILHAKARTKSKELGFKFVWVRGGRVYMRKTESSKIIFIKNLHTLEKLE</sequence>
<keyword evidence="4" id="KW-1185">Reference proteome</keyword>
<protein>
    <recommendedName>
        <fullName evidence="2">FP protein C-terminal domain-containing protein</fullName>
    </recommendedName>
</protein>
<feature type="domain" description="FP protein C-terminal" evidence="2">
    <location>
        <begin position="302"/>
        <end position="353"/>
    </location>
</feature>
<gene>
    <name evidence="3" type="ORF">LNINA_LOCUS8070</name>
</gene>
<dbReference type="InterPro" id="IPR057251">
    <property type="entry name" value="FP_C"/>
</dbReference>
<dbReference type="InterPro" id="IPR004244">
    <property type="entry name" value="Transposase_22"/>
</dbReference>
<dbReference type="Gene3D" id="3.30.70.1820">
    <property type="entry name" value="L1 transposable element, RRM domain"/>
    <property type="match status" value="1"/>
</dbReference>
<dbReference type="Proteomes" id="UP001497472">
    <property type="component" value="Unassembled WGS sequence"/>
</dbReference>
<name>A0AAV1JGW3_9NEOP</name>
<reference evidence="3 4" key="1">
    <citation type="submission" date="2023-11" db="EMBL/GenBank/DDBJ databases">
        <authorList>
            <person name="Okamura Y."/>
        </authorList>
    </citation>
    <scope>NUCLEOTIDE SEQUENCE [LARGE SCALE GENOMIC DNA]</scope>
</reference>
<organism evidence="3 4">
    <name type="scientific">Leptosia nina</name>
    <dbReference type="NCBI Taxonomy" id="320188"/>
    <lineage>
        <taxon>Eukaryota</taxon>
        <taxon>Metazoa</taxon>
        <taxon>Ecdysozoa</taxon>
        <taxon>Arthropoda</taxon>
        <taxon>Hexapoda</taxon>
        <taxon>Insecta</taxon>
        <taxon>Pterygota</taxon>
        <taxon>Neoptera</taxon>
        <taxon>Endopterygota</taxon>
        <taxon>Lepidoptera</taxon>
        <taxon>Glossata</taxon>
        <taxon>Ditrysia</taxon>
        <taxon>Papilionoidea</taxon>
        <taxon>Pieridae</taxon>
        <taxon>Pierinae</taxon>
        <taxon>Leptosia</taxon>
    </lineage>
</organism>
<accession>A0AAV1JGW3</accession>
<dbReference type="CDD" id="cd15489">
    <property type="entry name" value="PHD_SF"/>
    <property type="match status" value="1"/>
</dbReference>
<evidence type="ECO:0000313" key="4">
    <source>
        <dbReference type="Proteomes" id="UP001497472"/>
    </source>
</evidence>
<keyword evidence="1" id="KW-0175">Coiled coil</keyword>
<dbReference type="AlphaFoldDB" id="A0AAV1JGW3"/>
<dbReference type="EMBL" id="CAVLEF010000010">
    <property type="protein sequence ID" value="CAK1548709.1"/>
    <property type="molecule type" value="Genomic_DNA"/>
</dbReference>
<evidence type="ECO:0000256" key="1">
    <source>
        <dbReference type="SAM" id="Coils"/>
    </source>
</evidence>
<dbReference type="PANTHER" id="PTHR11505">
    <property type="entry name" value="L1 TRANSPOSABLE ELEMENT-RELATED"/>
    <property type="match status" value="1"/>
</dbReference>
<proteinExistence type="predicted"/>
<dbReference type="Gene3D" id="3.30.40.10">
    <property type="entry name" value="Zinc/RING finger domain, C3HC4 (zinc finger)"/>
    <property type="match status" value="1"/>
</dbReference>